<evidence type="ECO:0000313" key="8">
    <source>
        <dbReference type="Proteomes" id="UP000549971"/>
    </source>
</evidence>
<keyword evidence="2" id="KW-1003">Cell membrane</keyword>
<keyword evidence="8" id="KW-1185">Reference proteome</keyword>
<feature type="transmembrane region" description="Helical" evidence="6">
    <location>
        <begin position="197"/>
        <end position="215"/>
    </location>
</feature>
<feature type="transmembrane region" description="Helical" evidence="6">
    <location>
        <begin position="118"/>
        <end position="138"/>
    </location>
</feature>
<comment type="caution">
    <text evidence="7">The sequence shown here is derived from an EMBL/GenBank/DDBJ whole genome shotgun (WGS) entry which is preliminary data.</text>
</comment>
<keyword evidence="5 6" id="KW-0472">Membrane</keyword>
<dbReference type="GO" id="GO:0015171">
    <property type="term" value="F:amino acid transmembrane transporter activity"/>
    <property type="evidence" value="ECO:0007669"/>
    <property type="project" value="TreeGrafter"/>
</dbReference>
<name>A0A7W9J468_9ACTN</name>
<evidence type="ECO:0000256" key="5">
    <source>
        <dbReference type="ARBA" id="ARBA00023136"/>
    </source>
</evidence>
<reference evidence="7 8" key="1">
    <citation type="submission" date="2020-08" db="EMBL/GenBank/DDBJ databases">
        <title>Sequencing the genomes of 1000 actinobacteria strains.</title>
        <authorList>
            <person name="Klenk H.-P."/>
        </authorList>
    </citation>
    <scope>NUCLEOTIDE SEQUENCE [LARGE SCALE GENOMIC DNA]</scope>
    <source>
        <strain evidence="7 8">DSM 28967</strain>
    </source>
</reference>
<keyword evidence="3 6" id="KW-0812">Transmembrane</keyword>
<gene>
    <name evidence="7" type="ORF">HDA39_002045</name>
</gene>
<dbReference type="InterPro" id="IPR001123">
    <property type="entry name" value="LeuE-type"/>
</dbReference>
<evidence type="ECO:0000256" key="3">
    <source>
        <dbReference type="ARBA" id="ARBA00022692"/>
    </source>
</evidence>
<dbReference type="AlphaFoldDB" id="A0A7W9J468"/>
<dbReference type="GO" id="GO:0005886">
    <property type="term" value="C:plasma membrane"/>
    <property type="evidence" value="ECO:0007669"/>
    <property type="project" value="UniProtKB-SubCell"/>
</dbReference>
<evidence type="ECO:0000256" key="6">
    <source>
        <dbReference type="SAM" id="Phobius"/>
    </source>
</evidence>
<dbReference type="Pfam" id="PF01810">
    <property type="entry name" value="LysE"/>
    <property type="match status" value="1"/>
</dbReference>
<dbReference type="PANTHER" id="PTHR30086">
    <property type="entry name" value="ARGININE EXPORTER PROTEIN ARGO"/>
    <property type="match status" value="1"/>
</dbReference>
<feature type="transmembrane region" description="Helical" evidence="6">
    <location>
        <begin position="47"/>
        <end position="72"/>
    </location>
</feature>
<dbReference type="PANTHER" id="PTHR30086:SF20">
    <property type="entry name" value="ARGININE EXPORTER PROTEIN ARGO-RELATED"/>
    <property type="match status" value="1"/>
</dbReference>
<evidence type="ECO:0000256" key="1">
    <source>
        <dbReference type="ARBA" id="ARBA00004651"/>
    </source>
</evidence>
<feature type="transmembrane region" description="Helical" evidence="6">
    <location>
        <begin position="158"/>
        <end position="177"/>
    </location>
</feature>
<sequence length="217" mass="22544">MKSVRVIMGIGQLLGFVGATVVLVGMPGPNNIYISLRSLTQGRRAGVVSAFAIETGSVVYILVTALGLVAVLEASPELFTVISLAGAAYLAYLGVKTLRSSGSSSGLGTLRAEPLGRVFRAGVLVNLLNPKAALFFLAFLPQFTTRDAGAGQVRTEMLLLGLAVLVIGLALDLCYAVGADAIGRRFRSPRSTTIQRYLAGGSYLAVSLVAALTAVKL</sequence>
<dbReference type="Proteomes" id="UP000549971">
    <property type="component" value="Unassembled WGS sequence"/>
</dbReference>
<feature type="transmembrane region" description="Helical" evidence="6">
    <location>
        <begin position="78"/>
        <end position="98"/>
    </location>
</feature>
<proteinExistence type="predicted"/>
<dbReference type="EMBL" id="JACHMY010000001">
    <property type="protein sequence ID" value="MBB5835311.1"/>
    <property type="molecule type" value="Genomic_DNA"/>
</dbReference>
<evidence type="ECO:0000256" key="4">
    <source>
        <dbReference type="ARBA" id="ARBA00022989"/>
    </source>
</evidence>
<evidence type="ECO:0000313" key="7">
    <source>
        <dbReference type="EMBL" id="MBB5835311.1"/>
    </source>
</evidence>
<dbReference type="PIRSF" id="PIRSF006324">
    <property type="entry name" value="LeuE"/>
    <property type="match status" value="1"/>
</dbReference>
<evidence type="ECO:0000256" key="2">
    <source>
        <dbReference type="ARBA" id="ARBA00022475"/>
    </source>
</evidence>
<protein>
    <submittedName>
        <fullName evidence="7">Threonine/homoserine/homoserine lactone efflux protein</fullName>
    </submittedName>
</protein>
<keyword evidence="4 6" id="KW-1133">Transmembrane helix</keyword>
<accession>A0A7W9J468</accession>
<organism evidence="7 8">
    <name type="scientific">Kribbella italica</name>
    <dbReference type="NCBI Taxonomy" id="1540520"/>
    <lineage>
        <taxon>Bacteria</taxon>
        <taxon>Bacillati</taxon>
        <taxon>Actinomycetota</taxon>
        <taxon>Actinomycetes</taxon>
        <taxon>Propionibacteriales</taxon>
        <taxon>Kribbellaceae</taxon>
        <taxon>Kribbella</taxon>
    </lineage>
</organism>
<feature type="transmembrane region" description="Helical" evidence="6">
    <location>
        <begin position="6"/>
        <end position="26"/>
    </location>
</feature>
<comment type="subcellular location">
    <subcellularLocation>
        <location evidence="1">Cell membrane</location>
        <topology evidence="1">Multi-pass membrane protein</topology>
    </subcellularLocation>
</comment>